<reference evidence="1 2" key="1">
    <citation type="submission" date="2017-09" db="EMBL/GenBank/DDBJ databases">
        <title>Depth-based differentiation of microbial function through sediment-hosted aquifers and enrichment of novel symbionts in the deep terrestrial subsurface.</title>
        <authorList>
            <person name="Probst A.J."/>
            <person name="Ladd B."/>
            <person name="Jarett J.K."/>
            <person name="Geller-Mcgrath D.E."/>
            <person name="Sieber C.M."/>
            <person name="Emerson J.B."/>
            <person name="Anantharaman K."/>
            <person name="Thomas B.C."/>
            <person name="Malmstrom R."/>
            <person name="Stieglmeier M."/>
            <person name="Klingl A."/>
            <person name="Woyke T."/>
            <person name="Ryan C.M."/>
            <person name="Banfield J.F."/>
        </authorList>
    </citation>
    <scope>NUCLEOTIDE SEQUENCE [LARGE SCALE GENOMIC DNA]</scope>
    <source>
        <strain evidence="1">CG_4_10_14_0_8_um_filter_42_10</strain>
    </source>
</reference>
<evidence type="ECO:0000313" key="2">
    <source>
        <dbReference type="Proteomes" id="UP000230779"/>
    </source>
</evidence>
<dbReference type="AlphaFoldDB" id="A0A2M7RJC7"/>
<accession>A0A2M7RJC7</accession>
<organism evidence="1 2">
    <name type="scientific">Candidatus Kerfeldbacteria bacterium CG_4_10_14_0_8_um_filter_42_10</name>
    <dbReference type="NCBI Taxonomy" id="2014248"/>
    <lineage>
        <taxon>Bacteria</taxon>
        <taxon>Candidatus Kerfeldiibacteriota</taxon>
    </lineage>
</organism>
<dbReference type="EMBL" id="PFMD01000027">
    <property type="protein sequence ID" value="PIY96814.1"/>
    <property type="molecule type" value="Genomic_DNA"/>
</dbReference>
<dbReference type="Gene3D" id="1.20.120.910">
    <property type="entry name" value="DksA, coiled-coil domain"/>
    <property type="match status" value="1"/>
</dbReference>
<dbReference type="Proteomes" id="UP000230779">
    <property type="component" value="Unassembled WGS sequence"/>
</dbReference>
<sequence>MSSYGLSTQNNGMLNAKARAALAKAQEAFAAVQVKLGTPESAGESSYRGMHPADNAFPREMAPIHNLERSLLVKESEDLATIIALIKRGLYGICQGPNCKLPKKRIPKARMEAVLTATRCIDCQSELE</sequence>
<protein>
    <recommendedName>
        <fullName evidence="3">DksA C4-type domain-containing protein</fullName>
    </recommendedName>
</protein>
<comment type="caution">
    <text evidence="1">The sequence shown here is derived from an EMBL/GenBank/DDBJ whole genome shotgun (WGS) entry which is preliminary data.</text>
</comment>
<gene>
    <name evidence="1" type="ORF">COY66_02710</name>
</gene>
<proteinExistence type="predicted"/>
<evidence type="ECO:0008006" key="3">
    <source>
        <dbReference type="Google" id="ProtNLM"/>
    </source>
</evidence>
<evidence type="ECO:0000313" key="1">
    <source>
        <dbReference type="EMBL" id="PIY96814.1"/>
    </source>
</evidence>
<name>A0A2M7RJC7_9BACT</name>